<dbReference type="OrthoDB" id="5103001at2"/>
<evidence type="ECO:0000313" key="3">
    <source>
        <dbReference type="Proteomes" id="UP000322159"/>
    </source>
</evidence>
<keyword evidence="1" id="KW-1133">Transmembrane helix</keyword>
<dbReference type="Proteomes" id="UP000322159">
    <property type="component" value="Chromosome"/>
</dbReference>
<protein>
    <submittedName>
        <fullName evidence="2">Uncharacterized protein</fullName>
    </submittedName>
</protein>
<name>A0A5C1Y6B3_9MICO</name>
<feature type="transmembrane region" description="Helical" evidence="1">
    <location>
        <begin position="135"/>
        <end position="154"/>
    </location>
</feature>
<organism evidence="2 3">
    <name type="scientific">Protaetiibacter larvae</name>
    <dbReference type="NCBI Taxonomy" id="2592654"/>
    <lineage>
        <taxon>Bacteria</taxon>
        <taxon>Bacillati</taxon>
        <taxon>Actinomycetota</taxon>
        <taxon>Actinomycetes</taxon>
        <taxon>Micrococcales</taxon>
        <taxon>Microbacteriaceae</taxon>
        <taxon>Protaetiibacter</taxon>
    </lineage>
</organism>
<feature type="transmembrane region" description="Helical" evidence="1">
    <location>
        <begin position="85"/>
        <end position="106"/>
    </location>
</feature>
<gene>
    <name evidence="2" type="ORF">FLP23_05925</name>
</gene>
<keyword evidence="1" id="KW-0472">Membrane</keyword>
<keyword evidence="3" id="KW-1185">Reference proteome</keyword>
<dbReference type="RefSeq" id="WP_149325004.1">
    <property type="nucleotide sequence ID" value="NZ_CP043504.1"/>
</dbReference>
<feature type="transmembrane region" description="Helical" evidence="1">
    <location>
        <begin position="54"/>
        <end position="73"/>
    </location>
</feature>
<proteinExistence type="predicted"/>
<evidence type="ECO:0000313" key="2">
    <source>
        <dbReference type="EMBL" id="QEO09583.1"/>
    </source>
</evidence>
<sequence length="378" mass="41161">MATKPPSAFLLAARDVDPLSWFTGPYVPLVFAVFVFLYGGLLSVSTWNESDAPGLQLLGVALCTIACLLIQLLTSRRNRFDWQLGVVAVGVGGSGLVVSALGYSQSVFRIDLWWAPFCFALVMACLAPYLAAWRLLSYGFIALATAVPAAFLIVDARVPDWGSVSVFLMIATPVGVGTAATTAFSYSVVHQMLPIVDNRSSAVVSELLELDPADEEAERASLARYTARAVPFLRMIADRGTVVPADRSLAGEIARYLRDDLVSRTDLAWLGLRADDTRVVVIDPERRADALRAPQRTAIRDLVRAVLDDPGTDATTMLIELRAREDGSTAVAITLDTELPEGRRVRHLAPYYFNLRGAVTDMHMGRDGISFSVPPEYH</sequence>
<reference evidence="2 3" key="1">
    <citation type="submission" date="2019-09" db="EMBL/GenBank/DDBJ databases">
        <title>Genome sequencing of strain KACC 19322.</title>
        <authorList>
            <person name="Heo J."/>
            <person name="Kim S.-J."/>
            <person name="Kim J.-S."/>
            <person name="Hong S.-B."/>
            <person name="Kwon S.-W."/>
        </authorList>
    </citation>
    <scope>NUCLEOTIDE SEQUENCE [LARGE SCALE GENOMIC DNA]</scope>
    <source>
        <strain evidence="2 3">KACC 19322</strain>
    </source>
</reference>
<dbReference type="AlphaFoldDB" id="A0A5C1Y6B3"/>
<feature type="transmembrane region" description="Helical" evidence="1">
    <location>
        <begin position="21"/>
        <end position="42"/>
    </location>
</feature>
<keyword evidence="1" id="KW-0812">Transmembrane</keyword>
<evidence type="ECO:0000256" key="1">
    <source>
        <dbReference type="SAM" id="Phobius"/>
    </source>
</evidence>
<feature type="transmembrane region" description="Helical" evidence="1">
    <location>
        <begin position="112"/>
        <end position="130"/>
    </location>
</feature>
<dbReference type="EMBL" id="CP043504">
    <property type="protein sequence ID" value="QEO09583.1"/>
    <property type="molecule type" value="Genomic_DNA"/>
</dbReference>
<dbReference type="KEGG" id="lyk:FLP23_05925"/>
<feature type="transmembrane region" description="Helical" evidence="1">
    <location>
        <begin position="166"/>
        <end position="189"/>
    </location>
</feature>
<accession>A0A5C1Y6B3</accession>